<dbReference type="PROSITE" id="PS51257">
    <property type="entry name" value="PROKAR_LIPOPROTEIN"/>
    <property type="match status" value="1"/>
</dbReference>
<evidence type="ECO:0000256" key="5">
    <source>
        <dbReference type="ARBA" id="ARBA00023288"/>
    </source>
</evidence>
<keyword evidence="5" id="KW-0449">Lipoprotein</keyword>
<evidence type="ECO:0000256" key="3">
    <source>
        <dbReference type="ARBA" id="ARBA00023136"/>
    </source>
</evidence>
<dbReference type="InterPro" id="IPR050490">
    <property type="entry name" value="Bact_solute-bd_prot1"/>
</dbReference>
<keyword evidence="3" id="KW-0472">Membrane</keyword>
<dbReference type="Pfam" id="PF01547">
    <property type="entry name" value="SBP_bac_1"/>
    <property type="match status" value="1"/>
</dbReference>
<keyword evidence="4" id="KW-0564">Palmitate</keyword>
<feature type="signal peptide" evidence="6">
    <location>
        <begin position="1"/>
        <end position="23"/>
    </location>
</feature>
<dbReference type="PANTHER" id="PTHR43649">
    <property type="entry name" value="ARABINOSE-BINDING PROTEIN-RELATED"/>
    <property type="match status" value="1"/>
</dbReference>
<keyword evidence="1" id="KW-1003">Cell membrane</keyword>
<keyword evidence="8" id="KW-1185">Reference proteome</keyword>
<evidence type="ECO:0000256" key="4">
    <source>
        <dbReference type="ARBA" id="ARBA00023139"/>
    </source>
</evidence>
<dbReference type="CDD" id="cd13583">
    <property type="entry name" value="PBP2_AlgQ_like_4"/>
    <property type="match status" value="1"/>
</dbReference>
<dbReference type="Gene3D" id="3.40.190.10">
    <property type="entry name" value="Periplasmic binding protein-like II"/>
    <property type="match status" value="2"/>
</dbReference>
<evidence type="ECO:0000313" key="8">
    <source>
        <dbReference type="Proteomes" id="UP000516046"/>
    </source>
</evidence>
<dbReference type="RefSeq" id="WP_212506561.1">
    <property type="nucleotide sequence ID" value="NZ_CP060696.1"/>
</dbReference>
<evidence type="ECO:0000256" key="1">
    <source>
        <dbReference type="ARBA" id="ARBA00022475"/>
    </source>
</evidence>
<keyword evidence="2 6" id="KW-0732">Signal</keyword>
<dbReference type="KEGG" id="caml:H6X83_11175"/>
<name>A0A7G9WFM9_9FIRM</name>
<protein>
    <submittedName>
        <fullName evidence="7">Extracellular solute-binding protein</fullName>
    </submittedName>
</protein>
<dbReference type="PANTHER" id="PTHR43649:SF33">
    <property type="entry name" value="POLYGALACTURONAN_RHAMNOGALACTURONAN-BINDING PROTEIN YTCQ"/>
    <property type="match status" value="1"/>
</dbReference>
<sequence>MRKGTKRVVSAALAAVLAAGTMAGCGNSSSSSAAASNSAASTSSTAAKAQGKFWVDEPLTVTMLYNDNTAYPMKNDWLLWKAIKEKTNVTIKYQSVPMSDYNTKRSLLISSGDAPQVIPKTYPGQEVQYISSGTILPVSDYIDKMPNYKAKVEKWNMSAELKSLLQKDGKYYLLPGLHEKAKIDYSYLIRTDILKQLNLSVPTTYDEFYNVLKAIKAKYPNSYPFSDRFKGDSTLSLVSDAFNVKAGWGNGGGGGNYCGFDQSAKQWKYLPTTNEYKDFLTYMRKLVAEGLMDPESFSQTDDQATAKFTTGKSFVINTNTQFTQTLTQDMTKTLGKDKFSMEQITPPTGKAGAKVTGNRLENGIMLNASIADDARCDDILGFIDWLWYSDEGQTLTKWGVEGTTYTESNGVKTLKSDITFNGINPTATKDLRKDYGFSGGVFSYGGSEDLKQSLMNDMEKNYFKTNNEKFTLKDAEPPILFDDDQREQANSIITPLTDYVDSMTQKFILGTADLNKDWDTFKSECEKKGSTKLVELFNKIYADTKDTINKK</sequence>
<dbReference type="Proteomes" id="UP000516046">
    <property type="component" value="Chromosome"/>
</dbReference>
<dbReference type="AlphaFoldDB" id="A0A7G9WFM9"/>
<reference evidence="7 8" key="1">
    <citation type="submission" date="2020-08" db="EMBL/GenBank/DDBJ databases">
        <authorList>
            <person name="Ren C."/>
            <person name="Gu Y."/>
            <person name="Xu Y."/>
        </authorList>
    </citation>
    <scope>NUCLEOTIDE SEQUENCE [LARGE SCALE GENOMIC DNA]</scope>
    <source>
        <strain evidence="7 8">LBM18003</strain>
    </source>
</reference>
<dbReference type="InterPro" id="IPR006059">
    <property type="entry name" value="SBP"/>
</dbReference>
<proteinExistence type="predicted"/>
<gene>
    <name evidence="7" type="ORF">H6X83_11175</name>
</gene>
<organism evidence="7 8">
    <name type="scientific">Caproicibacterium amylolyticum</name>
    <dbReference type="NCBI Taxonomy" id="2766537"/>
    <lineage>
        <taxon>Bacteria</taxon>
        <taxon>Bacillati</taxon>
        <taxon>Bacillota</taxon>
        <taxon>Clostridia</taxon>
        <taxon>Eubacteriales</taxon>
        <taxon>Oscillospiraceae</taxon>
        <taxon>Caproicibacterium</taxon>
    </lineage>
</organism>
<evidence type="ECO:0000313" key="7">
    <source>
        <dbReference type="EMBL" id="QNO17491.1"/>
    </source>
</evidence>
<evidence type="ECO:0000256" key="6">
    <source>
        <dbReference type="SAM" id="SignalP"/>
    </source>
</evidence>
<feature type="chain" id="PRO_5039719953" evidence="6">
    <location>
        <begin position="24"/>
        <end position="551"/>
    </location>
</feature>
<dbReference type="EMBL" id="CP060696">
    <property type="protein sequence ID" value="QNO17491.1"/>
    <property type="molecule type" value="Genomic_DNA"/>
</dbReference>
<accession>A0A7G9WFM9</accession>
<evidence type="ECO:0000256" key="2">
    <source>
        <dbReference type="ARBA" id="ARBA00022729"/>
    </source>
</evidence>
<dbReference type="SUPFAM" id="SSF53850">
    <property type="entry name" value="Periplasmic binding protein-like II"/>
    <property type="match status" value="1"/>
</dbReference>